<keyword evidence="2" id="KW-0732">Signal</keyword>
<feature type="signal peptide" evidence="2">
    <location>
        <begin position="1"/>
        <end position="19"/>
    </location>
</feature>
<feature type="chain" id="PRO_5037478662" evidence="2">
    <location>
        <begin position="20"/>
        <end position="270"/>
    </location>
</feature>
<evidence type="ECO:0000256" key="1">
    <source>
        <dbReference type="SAM" id="MobiDB-lite"/>
    </source>
</evidence>
<evidence type="ECO:0000313" key="4">
    <source>
        <dbReference type="Proteomes" id="UP000639274"/>
    </source>
</evidence>
<dbReference type="AlphaFoldDB" id="A0A975ATB7"/>
<sequence>MKRFAACLCALAVAGAAQAEDGFSLGVGADYSSGDYGSDTTTRILSIPVSAKYESGDWTFKGSLPWMRVDGDANVVPGLGTVNNSNPNGRGRGNGNGNNPNPNPDPTAPTTGVTSGIGDLRLSATYAIPTQGNWGVDLTGNVKLATADEDKGLGTGANDYGAAVDVFGTVGGSTLFGGVSYNVLGDSDFIDVDSVFATNLGVSRPAGNSSYGVMYDWRQAASDDSDDRSEITGFFTMPAGDASKVQLYGTAGLSDGSPQWGVGVNLTTRL</sequence>
<protein>
    <submittedName>
        <fullName evidence="3">Transporter</fullName>
    </submittedName>
</protein>
<proteinExistence type="predicted"/>
<dbReference type="KEGG" id="lsf:I8J32_002605"/>
<evidence type="ECO:0000313" key="3">
    <source>
        <dbReference type="EMBL" id="QSX78835.1"/>
    </source>
</evidence>
<gene>
    <name evidence="3" type="ORF">I8J32_002605</name>
</gene>
<accession>A0A975ATB7</accession>
<evidence type="ECO:0000256" key="2">
    <source>
        <dbReference type="SAM" id="SignalP"/>
    </source>
</evidence>
<reference evidence="3 4" key="1">
    <citation type="submission" date="2021-03" db="EMBL/GenBank/DDBJ databases">
        <title>Lysobacter sp. nov. isolated from soil of gangwondo yeongwol, south Korea.</title>
        <authorList>
            <person name="Kim K.R."/>
            <person name="Kim K.H."/>
            <person name="Jeon C.O."/>
        </authorList>
    </citation>
    <scope>NUCLEOTIDE SEQUENCE [LARGE SCALE GENOMIC DNA]</scope>
    <source>
        <strain evidence="3 4">R19</strain>
    </source>
</reference>
<name>A0A975ATB7_9GAMM</name>
<dbReference type="EMBL" id="CP071518">
    <property type="protein sequence ID" value="QSX78835.1"/>
    <property type="molecule type" value="Genomic_DNA"/>
</dbReference>
<dbReference type="Proteomes" id="UP000639274">
    <property type="component" value="Chromosome"/>
</dbReference>
<keyword evidence="4" id="KW-1185">Reference proteome</keyword>
<dbReference type="RefSeq" id="WP_200615379.1">
    <property type="nucleotide sequence ID" value="NZ_CP071518.1"/>
</dbReference>
<organism evidence="3 4">
    <name type="scientific">Agrilutibacter solisilvae</name>
    <dbReference type="NCBI Taxonomy" id="2763317"/>
    <lineage>
        <taxon>Bacteria</taxon>
        <taxon>Pseudomonadati</taxon>
        <taxon>Pseudomonadota</taxon>
        <taxon>Gammaproteobacteria</taxon>
        <taxon>Lysobacterales</taxon>
        <taxon>Lysobacteraceae</taxon>
        <taxon>Agrilutibacter</taxon>
    </lineage>
</organism>
<feature type="region of interest" description="Disordered" evidence="1">
    <location>
        <begin position="77"/>
        <end position="115"/>
    </location>
</feature>